<evidence type="ECO:0000313" key="2">
    <source>
        <dbReference type="EMBL" id="KAG7325663.1"/>
    </source>
</evidence>
<accession>A0A9D3NQV0</accession>
<reference evidence="2 3" key="1">
    <citation type="submission" date="2021-06" db="EMBL/GenBank/DDBJ databases">
        <title>Chromosome-level genome assembly of the red-tail catfish (Hemibagrus wyckioides).</title>
        <authorList>
            <person name="Shao F."/>
        </authorList>
    </citation>
    <scope>NUCLEOTIDE SEQUENCE [LARGE SCALE GENOMIC DNA]</scope>
    <source>
        <strain evidence="2">EC202008001</strain>
        <tissue evidence="2">Blood</tissue>
    </source>
</reference>
<dbReference type="AlphaFoldDB" id="A0A9D3NQV0"/>
<dbReference type="Proteomes" id="UP000824219">
    <property type="component" value="Linkage Group LG12"/>
</dbReference>
<protein>
    <submittedName>
        <fullName evidence="2">Uncharacterized protein</fullName>
    </submittedName>
</protein>
<comment type="caution">
    <text evidence="2">The sequence shown here is derived from an EMBL/GenBank/DDBJ whole genome shotgun (WGS) entry which is preliminary data.</text>
</comment>
<feature type="region of interest" description="Disordered" evidence="1">
    <location>
        <begin position="1"/>
        <end position="22"/>
    </location>
</feature>
<gene>
    <name evidence="2" type="ORF">KOW79_010588</name>
</gene>
<evidence type="ECO:0000256" key="1">
    <source>
        <dbReference type="SAM" id="MobiDB-lite"/>
    </source>
</evidence>
<keyword evidence="3" id="KW-1185">Reference proteome</keyword>
<proteinExistence type="predicted"/>
<sequence length="218" mass="23612">MDGSWTADGELSHGGADNTPGQALANTNELYIQYGKVITEGSCGGRWDGDVPNKGPVSRIQEIGSEVASSTSTHNASRDFSPDCQEVPSGTTCPSMGSLLNIPEDSIERKESVMSNMYNSVTDHFPAAIQQQTDAQYLDPLFDGSSLNDKVPIETSCKIIKRCSSLGFYDSTERKDPTLVHFAPKPLLVKKACMFTDVIFIDRHESSGVTFVPEALVI</sequence>
<evidence type="ECO:0000313" key="3">
    <source>
        <dbReference type="Proteomes" id="UP000824219"/>
    </source>
</evidence>
<dbReference type="EMBL" id="JAHKSW010000012">
    <property type="protein sequence ID" value="KAG7325663.1"/>
    <property type="molecule type" value="Genomic_DNA"/>
</dbReference>
<organism evidence="2 3">
    <name type="scientific">Hemibagrus wyckioides</name>
    <dbReference type="NCBI Taxonomy" id="337641"/>
    <lineage>
        <taxon>Eukaryota</taxon>
        <taxon>Metazoa</taxon>
        <taxon>Chordata</taxon>
        <taxon>Craniata</taxon>
        <taxon>Vertebrata</taxon>
        <taxon>Euteleostomi</taxon>
        <taxon>Actinopterygii</taxon>
        <taxon>Neopterygii</taxon>
        <taxon>Teleostei</taxon>
        <taxon>Ostariophysi</taxon>
        <taxon>Siluriformes</taxon>
        <taxon>Bagridae</taxon>
        <taxon>Hemibagrus</taxon>
    </lineage>
</organism>
<name>A0A9D3NQV0_9TELE</name>